<feature type="compositionally biased region" description="Polar residues" evidence="1">
    <location>
        <begin position="359"/>
        <end position="384"/>
    </location>
</feature>
<reference evidence="2 3" key="1">
    <citation type="journal article" date="2013" name="BMC Genomics">
        <title>The miniature genome of a carnivorous plant Genlisea aurea contains a low number of genes and short non-coding sequences.</title>
        <authorList>
            <person name="Leushkin E.V."/>
            <person name="Sutormin R.A."/>
            <person name="Nabieva E.R."/>
            <person name="Penin A.A."/>
            <person name="Kondrashov A.S."/>
            <person name="Logacheva M.D."/>
        </authorList>
    </citation>
    <scope>NUCLEOTIDE SEQUENCE [LARGE SCALE GENOMIC DNA]</scope>
</reference>
<feature type="compositionally biased region" description="Basic and acidic residues" evidence="1">
    <location>
        <begin position="217"/>
        <end position="228"/>
    </location>
</feature>
<evidence type="ECO:0000313" key="3">
    <source>
        <dbReference type="Proteomes" id="UP000015453"/>
    </source>
</evidence>
<dbReference type="EMBL" id="AUSU01001290">
    <property type="protein sequence ID" value="EPS71367.1"/>
    <property type="molecule type" value="Genomic_DNA"/>
</dbReference>
<evidence type="ECO:0000256" key="1">
    <source>
        <dbReference type="SAM" id="MobiDB-lite"/>
    </source>
</evidence>
<feature type="compositionally biased region" description="Polar residues" evidence="1">
    <location>
        <begin position="68"/>
        <end position="77"/>
    </location>
</feature>
<protein>
    <submittedName>
        <fullName evidence="2">Uncharacterized protein</fullName>
    </submittedName>
</protein>
<comment type="caution">
    <text evidence="2">The sequence shown here is derived from an EMBL/GenBank/DDBJ whole genome shotgun (WGS) entry which is preliminary data.</text>
</comment>
<dbReference type="AlphaFoldDB" id="S8EFK6"/>
<evidence type="ECO:0000313" key="2">
    <source>
        <dbReference type="EMBL" id="EPS71367.1"/>
    </source>
</evidence>
<feature type="region of interest" description="Disordered" evidence="1">
    <location>
        <begin position="350"/>
        <end position="405"/>
    </location>
</feature>
<feature type="region of interest" description="Disordered" evidence="1">
    <location>
        <begin position="67"/>
        <end position="228"/>
    </location>
</feature>
<feature type="compositionally biased region" description="Acidic residues" evidence="1">
    <location>
        <begin position="156"/>
        <end position="175"/>
    </location>
</feature>
<dbReference type="PANTHER" id="PTHR38372:SF2">
    <property type="entry name" value="DENTIN SIALOPHOSPHOPROTEIN-LIKE PROTEIN"/>
    <property type="match status" value="1"/>
</dbReference>
<feature type="non-terminal residue" evidence="2">
    <location>
        <position position="1"/>
    </location>
</feature>
<gene>
    <name evidence="2" type="ORF">M569_03394</name>
</gene>
<feature type="compositionally biased region" description="Basic and acidic residues" evidence="1">
    <location>
        <begin position="79"/>
        <end position="89"/>
    </location>
</feature>
<dbReference type="PANTHER" id="PTHR38372">
    <property type="entry name" value="DENTIN SIALOPHOSPHOPROTEIN-LIKE PROTEIN"/>
    <property type="match status" value="1"/>
</dbReference>
<sequence length="445" mass="48879">SDLCGLMMSLLLEHHDRGMHVKDLERATGDAFPDSAWQMESILKQIAVCRTNGKYFLKPGVEMETLNKMPSQSQSAPEINHHQGPEPRKSGKLSSPDPKGAVISTEEKDVSPVYTDEDVEKIDILSISPEHSNEKKPSNNGEGTGGNSDTGSGSENESDSSESDSDTDSDSDDSGSDSGSRSRSKSISQRSCSASSTDNRSDASSSSKQASDEDVDIVTRDDDKESSLHKLYDSGVVSLKSPVDIGGYGRNDAFVSSAIRIVKGSPHEGDYAERQADLFHSEEGEEAFEQMKYSGDHYAQDEGKMWGKNCLKDRELELDTSYDQPDAPHQSSSMGECKRQFDYMHVEEEKTGNRKRFNSKNSSHPVSGTLNSIFGDSPYNSSPDSPIESPERGTTNLTTNGTMQNGRINEGLQKLLNQPMIRMEEKSLKRVSSCSTQVTRHRCFI</sequence>
<dbReference type="Proteomes" id="UP000015453">
    <property type="component" value="Unassembled WGS sequence"/>
</dbReference>
<feature type="compositionally biased region" description="Polar residues" evidence="1">
    <location>
        <begin position="392"/>
        <end position="405"/>
    </location>
</feature>
<keyword evidence="3" id="KW-1185">Reference proteome</keyword>
<proteinExistence type="predicted"/>
<dbReference type="OrthoDB" id="4869960at2759"/>
<organism evidence="2 3">
    <name type="scientific">Genlisea aurea</name>
    <dbReference type="NCBI Taxonomy" id="192259"/>
    <lineage>
        <taxon>Eukaryota</taxon>
        <taxon>Viridiplantae</taxon>
        <taxon>Streptophyta</taxon>
        <taxon>Embryophyta</taxon>
        <taxon>Tracheophyta</taxon>
        <taxon>Spermatophyta</taxon>
        <taxon>Magnoliopsida</taxon>
        <taxon>eudicotyledons</taxon>
        <taxon>Gunneridae</taxon>
        <taxon>Pentapetalae</taxon>
        <taxon>asterids</taxon>
        <taxon>lamiids</taxon>
        <taxon>Lamiales</taxon>
        <taxon>Lentibulariaceae</taxon>
        <taxon>Genlisea</taxon>
    </lineage>
</organism>
<accession>S8EFK6</accession>
<feature type="compositionally biased region" description="Low complexity" evidence="1">
    <location>
        <begin position="176"/>
        <end position="209"/>
    </location>
</feature>
<name>S8EFK6_9LAMI</name>